<dbReference type="RefSeq" id="WP_049993080.1">
    <property type="nucleotide sequence ID" value="NZ_CP031310.1"/>
</dbReference>
<dbReference type="GeneID" id="39849522"/>
<name>A0A4D6HG51_9EURY</name>
<sequence length="170" mass="17539">MTGGALGALGNAAITIAVAPGILSHEYAHVLACRLTGVEIRQRPSLALLESAATIEHDPVETFGQDFAIAVAPLVVNSLLALAAFFFATRLDPPVAFVPLWLGLTFGLTALPSHDDTASLVAGARTLSPGLRPVGYAIAVPVRAVSYSVFLAGIVALFWTGALLALVRPA</sequence>
<evidence type="ECO:0000256" key="1">
    <source>
        <dbReference type="SAM" id="Phobius"/>
    </source>
</evidence>
<reference evidence="2 3" key="1">
    <citation type="journal article" date="2019" name="Nat. Commun.">
        <title>A new type of DNA phosphorothioation-based antiviral system in archaea.</title>
        <authorList>
            <person name="Xiong L."/>
            <person name="Liu S."/>
            <person name="Chen S."/>
            <person name="Xiao Y."/>
            <person name="Zhu B."/>
            <person name="Gao Y."/>
            <person name="Zhang Y."/>
            <person name="Chen B."/>
            <person name="Luo J."/>
            <person name="Deng Z."/>
            <person name="Chen X."/>
            <person name="Wang L."/>
            <person name="Chen S."/>
        </authorList>
    </citation>
    <scope>NUCLEOTIDE SEQUENCE [LARGE SCALE GENOMIC DNA]</scope>
    <source>
        <strain evidence="2 3">CBA1105</strain>
    </source>
</reference>
<evidence type="ECO:0000313" key="3">
    <source>
        <dbReference type="Proteomes" id="UP000296706"/>
    </source>
</evidence>
<dbReference type="AlphaFoldDB" id="A0A4D6HG51"/>
<dbReference type="EMBL" id="CP031310">
    <property type="protein sequence ID" value="QCC52760.1"/>
    <property type="molecule type" value="Genomic_DNA"/>
</dbReference>
<dbReference type="Proteomes" id="UP000296706">
    <property type="component" value="Chromosome"/>
</dbReference>
<proteinExistence type="predicted"/>
<dbReference type="OrthoDB" id="147208at2157"/>
<keyword evidence="1" id="KW-0812">Transmembrane</keyword>
<keyword evidence="1" id="KW-1133">Transmembrane helix</keyword>
<protein>
    <recommendedName>
        <fullName evidence="4">DUF3267 domain-containing protein</fullName>
    </recommendedName>
</protein>
<feature type="transmembrane region" description="Helical" evidence="1">
    <location>
        <begin position="67"/>
        <end position="88"/>
    </location>
</feature>
<keyword evidence="3" id="KW-1185">Reference proteome</keyword>
<feature type="transmembrane region" description="Helical" evidence="1">
    <location>
        <begin position="95"/>
        <end position="114"/>
    </location>
</feature>
<feature type="transmembrane region" description="Helical" evidence="1">
    <location>
        <begin position="134"/>
        <end position="167"/>
    </location>
</feature>
<organism evidence="2 3">
    <name type="scientific">Halapricum salinum</name>
    <dbReference type="NCBI Taxonomy" id="1457250"/>
    <lineage>
        <taxon>Archaea</taxon>
        <taxon>Methanobacteriati</taxon>
        <taxon>Methanobacteriota</taxon>
        <taxon>Stenosarchaea group</taxon>
        <taxon>Halobacteria</taxon>
        <taxon>Halobacteriales</taxon>
        <taxon>Haloarculaceae</taxon>
        <taxon>Halapricum</taxon>
    </lineage>
</organism>
<evidence type="ECO:0000313" key="2">
    <source>
        <dbReference type="EMBL" id="QCC52760.1"/>
    </source>
</evidence>
<dbReference type="KEGG" id="hsn:DV733_16645"/>
<accession>A0A4D6HG51</accession>
<gene>
    <name evidence="2" type="ORF">DV733_16645</name>
</gene>
<evidence type="ECO:0008006" key="4">
    <source>
        <dbReference type="Google" id="ProtNLM"/>
    </source>
</evidence>
<keyword evidence="1" id="KW-0472">Membrane</keyword>